<dbReference type="RefSeq" id="WP_265591039.1">
    <property type="nucleotide sequence ID" value="NZ_BQKC01000001.1"/>
</dbReference>
<gene>
    <name evidence="7" type="ORF">ATOP_17710</name>
</gene>
<dbReference type="PANTHER" id="PTHR10491">
    <property type="entry name" value="DTDP-4-DEHYDRORHAMNOSE REDUCTASE"/>
    <property type="match status" value="1"/>
</dbReference>
<evidence type="ECO:0000256" key="4">
    <source>
        <dbReference type="PIRSR" id="PIRSR600888-3"/>
    </source>
</evidence>
<protein>
    <recommendedName>
        <fullName evidence="5">dTDP-4-dehydrorhamnose reductase</fullName>
        <ecNumber evidence="5">1.1.1.133</ecNumber>
    </recommendedName>
</protein>
<accession>A0AAV5B740</accession>
<evidence type="ECO:0000313" key="8">
    <source>
        <dbReference type="Proteomes" id="UP001055025"/>
    </source>
</evidence>
<feature type="active site" description="Proton donor" evidence="3">
    <location>
        <position position="132"/>
    </location>
</feature>
<evidence type="ECO:0000256" key="1">
    <source>
        <dbReference type="ARBA" id="ARBA00010154"/>
    </source>
</evidence>
<comment type="pathway">
    <text evidence="5">Carbohydrate biosynthesis; dTDP-L-rhamnose biosynthesis.</text>
</comment>
<evidence type="ECO:0000256" key="3">
    <source>
        <dbReference type="PIRSR" id="PIRSR600888-1"/>
    </source>
</evidence>
<keyword evidence="5" id="KW-0521">NADP</keyword>
<dbReference type="Pfam" id="PF00908">
    <property type="entry name" value="dTDP_sugar_isom"/>
    <property type="match status" value="1"/>
</dbReference>
<dbReference type="Gene3D" id="3.40.50.720">
    <property type="entry name" value="NAD(P)-binding Rossmann-like Domain"/>
    <property type="match status" value="1"/>
</dbReference>
<feature type="domain" description="RmlD-like substrate binding" evidence="6">
    <location>
        <begin position="189"/>
        <end position="488"/>
    </location>
</feature>
<dbReference type="InterPro" id="IPR029903">
    <property type="entry name" value="RmlD-like-bd"/>
</dbReference>
<evidence type="ECO:0000256" key="5">
    <source>
        <dbReference type="RuleBase" id="RU364082"/>
    </source>
</evidence>
<evidence type="ECO:0000313" key="7">
    <source>
        <dbReference type="EMBL" id="GJM56116.1"/>
    </source>
</evidence>
<comment type="similarity">
    <text evidence="2 5">Belongs to the dTDP-4-dehydrorhamnose reductase family.</text>
</comment>
<dbReference type="InterPro" id="IPR011051">
    <property type="entry name" value="RmlC_Cupin_sf"/>
</dbReference>
<keyword evidence="8" id="KW-1185">Reference proteome</keyword>
<dbReference type="GO" id="GO:0008830">
    <property type="term" value="F:dTDP-4-dehydrorhamnose 3,5-epimerase activity"/>
    <property type="evidence" value="ECO:0007669"/>
    <property type="project" value="InterPro"/>
</dbReference>
<dbReference type="EC" id="1.1.1.133" evidence="5"/>
<proteinExistence type="inferred from homology"/>
<dbReference type="Gene3D" id="2.60.120.10">
    <property type="entry name" value="Jelly Rolls"/>
    <property type="match status" value="1"/>
</dbReference>
<dbReference type="AlphaFoldDB" id="A0AAV5B740"/>
<dbReference type="SUPFAM" id="SSF51182">
    <property type="entry name" value="RmlC-like cupins"/>
    <property type="match status" value="1"/>
</dbReference>
<name>A0AAV5B740_9ACTN</name>
<comment type="caution">
    <text evidence="7">The sequence shown here is derived from an EMBL/GenBank/DDBJ whole genome shotgun (WGS) entry which is preliminary data.</text>
</comment>
<comment type="function">
    <text evidence="5">Catalyzes the reduction of dTDP-6-deoxy-L-lyxo-4-hexulose to yield dTDP-L-rhamnose.</text>
</comment>
<dbReference type="InterPro" id="IPR036291">
    <property type="entry name" value="NAD(P)-bd_dom_sf"/>
</dbReference>
<feature type="site" description="Participates in a stacking interaction with the thymidine ring of dTDP-4-oxo-6-deoxyglucose" evidence="4">
    <location>
        <position position="138"/>
    </location>
</feature>
<dbReference type="SUPFAM" id="SSF51735">
    <property type="entry name" value="NAD(P)-binding Rossmann-fold domains"/>
    <property type="match status" value="1"/>
</dbReference>
<dbReference type="Gene3D" id="3.90.25.10">
    <property type="entry name" value="UDP-galactose 4-epimerase, domain 1"/>
    <property type="match status" value="1"/>
</dbReference>
<dbReference type="Pfam" id="PF04321">
    <property type="entry name" value="RmlD_sub_bind"/>
    <property type="match status" value="1"/>
</dbReference>
<dbReference type="Proteomes" id="UP001055025">
    <property type="component" value="Unassembled WGS sequence"/>
</dbReference>
<dbReference type="EMBL" id="BQKC01000001">
    <property type="protein sequence ID" value="GJM56116.1"/>
    <property type="molecule type" value="Genomic_DNA"/>
</dbReference>
<organism evidence="7 8">
    <name type="scientific">Granulimonas faecalis</name>
    <dbReference type="NCBI Taxonomy" id="2894155"/>
    <lineage>
        <taxon>Bacteria</taxon>
        <taxon>Bacillati</taxon>
        <taxon>Actinomycetota</taxon>
        <taxon>Coriobacteriia</taxon>
        <taxon>Coriobacteriales</taxon>
        <taxon>Kribbibacteriaceae</taxon>
        <taxon>Granulimonas</taxon>
    </lineage>
</organism>
<feature type="active site" description="Proton acceptor" evidence="3">
    <location>
        <position position="69"/>
    </location>
</feature>
<dbReference type="InterPro" id="IPR000888">
    <property type="entry name" value="RmlC-like"/>
</dbReference>
<dbReference type="CDD" id="cd05254">
    <property type="entry name" value="dTDP_HR_like_SDR_e"/>
    <property type="match status" value="1"/>
</dbReference>
<dbReference type="PANTHER" id="PTHR10491:SF4">
    <property type="entry name" value="METHIONINE ADENOSYLTRANSFERASE 2 SUBUNIT BETA"/>
    <property type="match status" value="1"/>
</dbReference>
<comment type="similarity">
    <text evidence="1">Belongs to the dTDP-4-dehydrorhamnose 3,5-epimerase family.</text>
</comment>
<evidence type="ECO:0000259" key="6">
    <source>
        <dbReference type="Pfam" id="PF04321"/>
    </source>
</evidence>
<dbReference type="GO" id="GO:0008831">
    <property type="term" value="F:dTDP-4-dehydrorhamnose reductase activity"/>
    <property type="evidence" value="ECO:0007669"/>
    <property type="project" value="UniProtKB-EC"/>
</dbReference>
<keyword evidence="5" id="KW-0560">Oxidoreductase</keyword>
<reference evidence="7" key="1">
    <citation type="journal article" date="2022" name="Int. J. Syst. Evol. Microbiol.">
        <title>Granulimonas faecalis gen. nov., sp. nov., and Leptogranulimonas caecicola gen. nov., sp. nov., novel lactate-producing Atopobiaceae bacteria isolated from mouse intestines, and an emended description of the family Atopobiaceae.</title>
        <authorList>
            <person name="Morinaga K."/>
            <person name="Kusada H."/>
            <person name="Sakamoto S."/>
            <person name="Murakami T."/>
            <person name="Toyoda A."/>
            <person name="Mori H."/>
            <person name="Meng X.Y."/>
            <person name="Takashino M."/>
            <person name="Murotomi K."/>
            <person name="Tamaki H."/>
        </authorList>
    </citation>
    <scope>NUCLEOTIDE SEQUENCE</scope>
    <source>
        <strain evidence="7">OPF53</strain>
    </source>
</reference>
<sequence>MEFERELAVTESPIDGLYVVDLSVHGDDRGWFKENWQKAKMEAAGLPSFNPVQNNISFNADRGVTRGIHAEPWDKFISVACGSVFGAWVDLRPGKGFGTVFTCVIDSSVAVFVPRGVGNAFQALEDGTAYTYLVNAHWSAELKKTYTFVNLADPELAIQWPIPLEQCTLSEADRHHPFLADALAMGPRRTLVTGCNGQLGQAVRSLAEERGLAGFFDYCDIDTFDMSNPAAYDGIDWDLYGTVINCGAYTAVDAAETEEGRRTCWAANAQGPALLAATCAARGITLVHVSSDYVFDGVEELHGEDEPFGPLGVYGQSKAAGDLAVAVAPAYYILRSSWVVGRGKNFVRTMVALSDRVADGDDALERVTVVDDQIGALTFTDDMARAIFWLLGYREGDVEPSEPAPFGTYNLTGAGEAASWAEIARTVFEVRNGNGSAVVPVTTEAYYEGAKGPVAPRPHFSGLDLAKIRGTGFEPEPWRDTLAAYMEEL</sequence>
<dbReference type="InterPro" id="IPR014710">
    <property type="entry name" value="RmlC-like_jellyroll"/>
</dbReference>
<dbReference type="InterPro" id="IPR005913">
    <property type="entry name" value="dTDP_dehydrorham_reduct"/>
</dbReference>
<evidence type="ECO:0000256" key="2">
    <source>
        <dbReference type="ARBA" id="ARBA00010944"/>
    </source>
</evidence>